<keyword evidence="6" id="KW-0449">Lipoprotein</keyword>
<name>Q9ALV0_ENTCL</name>
<dbReference type="InterPro" id="IPR028082">
    <property type="entry name" value="Peripla_BP_I"/>
</dbReference>
<proteinExistence type="inferred from homology"/>
<reference evidence="9" key="2">
    <citation type="journal article" date="1997" name="J. Agric. Food Chem.">
        <title>Genes encoding s-triazine degradation are plasmid-borne in Klebsiella pneumoniae strain 99.</title>
        <authorList>
            <person name="Karns J.S."/>
            <person name="Eaton R.W."/>
        </authorList>
    </citation>
    <scope>NUCLEOTIDE SEQUENCE</scope>
    <source>
        <strain evidence="9">99</strain>
        <plasmid evidence="9">pPDL12</plasmid>
    </source>
</reference>
<evidence type="ECO:0000256" key="2">
    <source>
        <dbReference type="ARBA" id="ARBA00008610"/>
    </source>
</evidence>
<dbReference type="InterPro" id="IPR050957">
    <property type="entry name" value="BMP_lipoprotein"/>
</dbReference>
<protein>
    <submittedName>
        <fullName evidence="9">Med/YjaW-like protein</fullName>
    </submittedName>
</protein>
<organism evidence="9">
    <name type="scientific">Enterobacter cloacae</name>
    <dbReference type="NCBI Taxonomy" id="550"/>
    <lineage>
        <taxon>Bacteria</taxon>
        <taxon>Pseudomonadati</taxon>
        <taxon>Pseudomonadota</taxon>
        <taxon>Gammaproteobacteria</taxon>
        <taxon>Enterobacterales</taxon>
        <taxon>Enterobacteriaceae</taxon>
        <taxon>Enterobacter</taxon>
        <taxon>Enterobacter cloacae complex</taxon>
    </lineage>
</organism>
<dbReference type="Pfam" id="PF02608">
    <property type="entry name" value="Bmp"/>
    <property type="match status" value="1"/>
</dbReference>
<evidence type="ECO:0000256" key="6">
    <source>
        <dbReference type="ARBA" id="ARBA00023288"/>
    </source>
</evidence>
<evidence type="ECO:0000256" key="7">
    <source>
        <dbReference type="SAM" id="SignalP"/>
    </source>
</evidence>
<dbReference type="SUPFAM" id="SSF53822">
    <property type="entry name" value="Periplasmic binding protein-like I"/>
    <property type="match status" value="1"/>
</dbReference>
<evidence type="ECO:0000313" key="9">
    <source>
        <dbReference type="EMBL" id="AAK11689.1"/>
    </source>
</evidence>
<keyword evidence="4 7" id="KW-0732">Signal</keyword>
<geneLocation type="plasmid" evidence="9">
    <name>pPDL12</name>
</geneLocation>
<dbReference type="CDD" id="cd06304">
    <property type="entry name" value="PBP1_BmpA_Med_PnrA-like"/>
    <property type="match status" value="1"/>
</dbReference>
<dbReference type="InterPro" id="IPR003760">
    <property type="entry name" value="PnrA-like"/>
</dbReference>
<dbReference type="EMBL" id="AF342826">
    <property type="protein sequence ID" value="AAK11689.1"/>
    <property type="molecule type" value="Genomic_DNA"/>
</dbReference>
<evidence type="ECO:0000256" key="5">
    <source>
        <dbReference type="ARBA" id="ARBA00023136"/>
    </source>
</evidence>
<comment type="similarity">
    <text evidence="2">Belongs to the BMP lipoprotein family.</text>
</comment>
<keyword evidence="3" id="KW-1003">Cell membrane</keyword>
<evidence type="ECO:0000256" key="4">
    <source>
        <dbReference type="ARBA" id="ARBA00022729"/>
    </source>
</evidence>
<feature type="chain" id="PRO_5004323622" evidence="7">
    <location>
        <begin position="33"/>
        <end position="342"/>
    </location>
</feature>
<dbReference type="PANTHER" id="PTHR34296">
    <property type="entry name" value="TRANSCRIPTIONAL ACTIVATOR PROTEIN MED"/>
    <property type="match status" value="1"/>
</dbReference>
<reference evidence="9" key="3">
    <citation type="submission" date="2001-01" db="EMBL/GenBank/DDBJ databases">
        <title>DNA sequences of s-triazine catabolic gene regions from Enterobacter cloacae strain 99, Acidovorax avenae NRRLB-12227, and Pseudomonas huttiensis NRRLB-12228.</title>
        <authorList>
            <person name="Eaton R.W."/>
        </authorList>
    </citation>
    <scope>NUCLEOTIDE SEQUENCE</scope>
    <source>
        <strain evidence="9">99</strain>
        <plasmid evidence="9">pPDL12</plasmid>
    </source>
</reference>
<dbReference type="PANTHER" id="PTHR34296:SF2">
    <property type="entry name" value="ABC TRANSPORTER GUANOSINE-BINDING PROTEIN NUPN"/>
    <property type="match status" value="1"/>
</dbReference>
<feature type="domain" description="ABC transporter substrate-binding protein PnrA-like" evidence="8">
    <location>
        <begin position="35"/>
        <end position="288"/>
    </location>
</feature>
<accession>Q9ALV0</accession>
<reference evidence="9" key="1">
    <citation type="journal article" date="1991" name="J. Bacteriol.">
        <title>Cloning and comparison of the DNA encoding ammelide aminohydrolase and cyanuric acid amidohydrolase from three s-triazine-degrading bacterial strains.</title>
        <authorList>
            <person name="Eaton R.W."/>
            <person name="Karns J.S."/>
        </authorList>
    </citation>
    <scope>NUCLEOTIDE SEQUENCE</scope>
    <source>
        <strain evidence="9">99</strain>
        <plasmid evidence="9">pPDL12</plasmid>
    </source>
</reference>
<dbReference type="AlphaFoldDB" id="Q9ALV0"/>
<keyword evidence="5" id="KW-0472">Membrane</keyword>
<evidence type="ECO:0000259" key="8">
    <source>
        <dbReference type="Pfam" id="PF02608"/>
    </source>
</evidence>
<comment type="subcellular location">
    <subcellularLocation>
        <location evidence="1">Cell membrane</location>
        <topology evidence="1">Lipid-anchor</topology>
    </subcellularLocation>
</comment>
<dbReference type="Gene3D" id="3.40.50.2300">
    <property type="match status" value="2"/>
</dbReference>
<evidence type="ECO:0000256" key="1">
    <source>
        <dbReference type="ARBA" id="ARBA00004193"/>
    </source>
</evidence>
<evidence type="ECO:0000256" key="3">
    <source>
        <dbReference type="ARBA" id="ARBA00022475"/>
    </source>
</evidence>
<sequence>MRTINLRCFPHGGLAALVVLMGLLMTSSGAFAQKSAAFLLPGSINDQSWNSEGFKSTERFKELGWNVTYSENVQAADMVESMRQYARKGVDVVVGHSGRFLSAAQRVGPEFPKTLFLIGSGATGSGKNVASIEYDNAQFGYLMGVLAARMSKTNKIGAISGLEGLPTVTAQVGAFRKGAISVRPNIEVKVIYLQSMEDPTAAKEAALSLITRGADVVSGKLNAGQAGLIKAAKERGVFVTGRSLGHTQIAPEAVLANVVEEWPEMYAAAVQQNKTESVGGKYLIYGLGSSGTTGARLRYSKELEFNPAVPASVVGELEKIKKQLASGQLKINVTRQDARGGI</sequence>
<feature type="signal peptide" evidence="7">
    <location>
        <begin position="1"/>
        <end position="32"/>
    </location>
</feature>
<dbReference type="GO" id="GO:0005886">
    <property type="term" value="C:plasma membrane"/>
    <property type="evidence" value="ECO:0007669"/>
    <property type="project" value="UniProtKB-SubCell"/>
</dbReference>
<keyword evidence="9" id="KW-0614">Plasmid</keyword>
<gene>
    <name evidence="9" type="primary">med</name>
    <name evidence="9" type="synonym">yjaW-like</name>
</gene>